<feature type="domain" description="Ig-like" evidence="10">
    <location>
        <begin position="118"/>
        <end position="203"/>
    </location>
</feature>
<keyword evidence="12" id="KW-1185">Reference proteome</keyword>
<keyword evidence="4" id="KW-0677">Repeat</keyword>
<dbReference type="Pfam" id="PF07679">
    <property type="entry name" value="I-set"/>
    <property type="match status" value="2"/>
</dbReference>
<dbReference type="SMART" id="SM00408">
    <property type="entry name" value="IGc2"/>
    <property type="match status" value="3"/>
</dbReference>
<evidence type="ECO:0000313" key="12">
    <source>
        <dbReference type="Proteomes" id="UP000242188"/>
    </source>
</evidence>
<dbReference type="InterPro" id="IPR007110">
    <property type="entry name" value="Ig-like_dom"/>
</dbReference>
<keyword evidence="7" id="KW-0325">Glycoprotein</keyword>
<evidence type="ECO:0000259" key="10">
    <source>
        <dbReference type="PROSITE" id="PS50835"/>
    </source>
</evidence>
<dbReference type="FunFam" id="2.60.40.10:FF:000032">
    <property type="entry name" value="palladin isoform X1"/>
    <property type="match status" value="1"/>
</dbReference>
<dbReference type="FunFam" id="2.60.40.10:FF:000328">
    <property type="entry name" value="CLUMA_CG000981, isoform A"/>
    <property type="match status" value="1"/>
</dbReference>
<dbReference type="PANTHER" id="PTHR12231:SF253">
    <property type="entry name" value="DPR-INTERACTING PROTEIN ETA, ISOFORM B-RELATED"/>
    <property type="match status" value="1"/>
</dbReference>
<dbReference type="PANTHER" id="PTHR12231">
    <property type="entry name" value="CTX-RELATED TYPE I TRANSMEMBRANE PROTEIN"/>
    <property type="match status" value="1"/>
</dbReference>
<evidence type="ECO:0000313" key="11">
    <source>
        <dbReference type="EMBL" id="OWF54123.1"/>
    </source>
</evidence>
<dbReference type="STRING" id="6573.A0A210QZD6"/>
<dbReference type="SMART" id="SM00409">
    <property type="entry name" value="IG"/>
    <property type="match status" value="3"/>
</dbReference>
<evidence type="ECO:0000256" key="3">
    <source>
        <dbReference type="ARBA" id="ARBA00022729"/>
    </source>
</evidence>
<keyword evidence="6" id="KW-1015">Disulfide bond</keyword>
<sequence length="403" mass="44358">MSGLGFIPVVAGSSGPSLDQNPITVNLIAGFTAVLPCTVKNKDPATRVLWIGPSGNLLTMNEITRTSDKRISLRSPYEDDWNLRIEQVKYSDRGDYKCKLATSPVQIKVATLNVLLSPKILTEYSSRDMVVREGSDLDLVCNATGVPLPDITWYRKQKDTPNAKTHLGTGNKDQLLISNITRDEAGIYECVARNDVEPSDTISIKVDVQFAPEIDIGLETLSQKVGKSTAIECRITGFPMEVAVWRYNGVDIEERTWKYEPFVYQREENKILLSLEIRDLSPSDFGVYTCFASNVLGSANKTTLLTELKVTTPLALESKPTTTPVNFTTSTTRGTTSTVTPDPNLTSTTSSSGGIVMPNTDSPDGPAYTLNPPGKEDQNNSCSTFRYQSWTFLLLVIPYVTFI</sequence>
<accession>A0A210QZD6</accession>
<dbReference type="AlphaFoldDB" id="A0A210QZD6"/>
<dbReference type="InterPro" id="IPR003599">
    <property type="entry name" value="Ig_sub"/>
</dbReference>
<dbReference type="InterPro" id="IPR036179">
    <property type="entry name" value="Ig-like_dom_sf"/>
</dbReference>
<feature type="compositionally biased region" description="Low complexity" evidence="9">
    <location>
        <begin position="321"/>
        <end position="340"/>
    </location>
</feature>
<name>A0A210QZD6_MIZYE</name>
<evidence type="ECO:0000256" key="6">
    <source>
        <dbReference type="ARBA" id="ARBA00023157"/>
    </source>
</evidence>
<dbReference type="SUPFAM" id="SSF48726">
    <property type="entry name" value="Immunoglobulin"/>
    <property type="match status" value="3"/>
</dbReference>
<proteinExistence type="predicted"/>
<gene>
    <name evidence="11" type="ORF">KP79_PYT15194</name>
</gene>
<protein>
    <submittedName>
        <fullName evidence="11">Protein amalgam</fullName>
    </submittedName>
</protein>
<comment type="subcellular location">
    <subcellularLocation>
        <location evidence="1">Cell membrane</location>
    </subcellularLocation>
</comment>
<evidence type="ECO:0000256" key="4">
    <source>
        <dbReference type="ARBA" id="ARBA00022737"/>
    </source>
</evidence>
<keyword evidence="2" id="KW-1003">Cell membrane</keyword>
<dbReference type="OrthoDB" id="10012075at2759"/>
<keyword evidence="5" id="KW-0472">Membrane</keyword>
<reference evidence="11 12" key="1">
    <citation type="journal article" date="2017" name="Nat. Ecol. Evol.">
        <title>Scallop genome provides insights into evolution of bilaterian karyotype and development.</title>
        <authorList>
            <person name="Wang S."/>
            <person name="Zhang J."/>
            <person name="Jiao W."/>
            <person name="Li J."/>
            <person name="Xun X."/>
            <person name="Sun Y."/>
            <person name="Guo X."/>
            <person name="Huan P."/>
            <person name="Dong B."/>
            <person name="Zhang L."/>
            <person name="Hu X."/>
            <person name="Sun X."/>
            <person name="Wang J."/>
            <person name="Zhao C."/>
            <person name="Wang Y."/>
            <person name="Wang D."/>
            <person name="Huang X."/>
            <person name="Wang R."/>
            <person name="Lv J."/>
            <person name="Li Y."/>
            <person name="Zhang Z."/>
            <person name="Liu B."/>
            <person name="Lu W."/>
            <person name="Hui Y."/>
            <person name="Liang J."/>
            <person name="Zhou Z."/>
            <person name="Hou R."/>
            <person name="Li X."/>
            <person name="Liu Y."/>
            <person name="Li H."/>
            <person name="Ning X."/>
            <person name="Lin Y."/>
            <person name="Zhao L."/>
            <person name="Xing Q."/>
            <person name="Dou J."/>
            <person name="Li Y."/>
            <person name="Mao J."/>
            <person name="Guo H."/>
            <person name="Dou H."/>
            <person name="Li T."/>
            <person name="Mu C."/>
            <person name="Jiang W."/>
            <person name="Fu Q."/>
            <person name="Fu X."/>
            <person name="Miao Y."/>
            <person name="Liu J."/>
            <person name="Yu Q."/>
            <person name="Li R."/>
            <person name="Liao H."/>
            <person name="Li X."/>
            <person name="Kong Y."/>
            <person name="Jiang Z."/>
            <person name="Chourrout D."/>
            <person name="Li R."/>
            <person name="Bao Z."/>
        </authorList>
    </citation>
    <scope>NUCLEOTIDE SEQUENCE [LARGE SCALE GENOMIC DNA]</scope>
    <source>
        <strain evidence="11 12">PY_sf001</strain>
    </source>
</reference>
<dbReference type="EMBL" id="NEDP02001165">
    <property type="protein sequence ID" value="OWF54123.1"/>
    <property type="molecule type" value="Genomic_DNA"/>
</dbReference>
<keyword evidence="8" id="KW-0393">Immunoglobulin domain</keyword>
<evidence type="ECO:0000256" key="7">
    <source>
        <dbReference type="ARBA" id="ARBA00023180"/>
    </source>
</evidence>
<dbReference type="InterPro" id="IPR013783">
    <property type="entry name" value="Ig-like_fold"/>
</dbReference>
<dbReference type="InterPro" id="IPR051170">
    <property type="entry name" value="Neural/epithelial_adhesion"/>
</dbReference>
<dbReference type="InterPro" id="IPR013098">
    <property type="entry name" value="Ig_I-set"/>
</dbReference>
<evidence type="ECO:0000256" key="1">
    <source>
        <dbReference type="ARBA" id="ARBA00004236"/>
    </source>
</evidence>
<evidence type="ECO:0000256" key="5">
    <source>
        <dbReference type="ARBA" id="ARBA00023136"/>
    </source>
</evidence>
<evidence type="ECO:0000256" key="2">
    <source>
        <dbReference type="ARBA" id="ARBA00022475"/>
    </source>
</evidence>
<evidence type="ECO:0000256" key="8">
    <source>
        <dbReference type="ARBA" id="ARBA00023319"/>
    </source>
</evidence>
<feature type="domain" description="Ig-like" evidence="10">
    <location>
        <begin position="16"/>
        <end position="108"/>
    </location>
</feature>
<dbReference type="InterPro" id="IPR003598">
    <property type="entry name" value="Ig_sub2"/>
</dbReference>
<dbReference type="Proteomes" id="UP000242188">
    <property type="component" value="Unassembled WGS sequence"/>
</dbReference>
<organism evidence="11 12">
    <name type="scientific">Mizuhopecten yessoensis</name>
    <name type="common">Japanese scallop</name>
    <name type="synonym">Patinopecten yessoensis</name>
    <dbReference type="NCBI Taxonomy" id="6573"/>
    <lineage>
        <taxon>Eukaryota</taxon>
        <taxon>Metazoa</taxon>
        <taxon>Spiralia</taxon>
        <taxon>Lophotrochozoa</taxon>
        <taxon>Mollusca</taxon>
        <taxon>Bivalvia</taxon>
        <taxon>Autobranchia</taxon>
        <taxon>Pteriomorphia</taxon>
        <taxon>Pectinida</taxon>
        <taxon>Pectinoidea</taxon>
        <taxon>Pectinidae</taxon>
        <taxon>Mizuhopecten</taxon>
    </lineage>
</organism>
<dbReference type="Gene3D" id="2.60.40.10">
    <property type="entry name" value="Immunoglobulins"/>
    <property type="match status" value="3"/>
</dbReference>
<dbReference type="GO" id="GO:0005886">
    <property type="term" value="C:plasma membrane"/>
    <property type="evidence" value="ECO:0007669"/>
    <property type="project" value="UniProtKB-SubCell"/>
</dbReference>
<feature type="domain" description="Ig-like" evidence="10">
    <location>
        <begin position="212"/>
        <end position="311"/>
    </location>
</feature>
<dbReference type="Pfam" id="PF13927">
    <property type="entry name" value="Ig_3"/>
    <property type="match status" value="1"/>
</dbReference>
<dbReference type="GO" id="GO:0043005">
    <property type="term" value="C:neuron projection"/>
    <property type="evidence" value="ECO:0007669"/>
    <property type="project" value="TreeGrafter"/>
</dbReference>
<feature type="region of interest" description="Disordered" evidence="9">
    <location>
        <begin position="321"/>
        <end position="380"/>
    </location>
</feature>
<keyword evidence="3" id="KW-0732">Signal</keyword>
<feature type="compositionally biased region" description="Polar residues" evidence="9">
    <location>
        <begin position="341"/>
        <end position="353"/>
    </location>
</feature>
<evidence type="ECO:0000256" key="9">
    <source>
        <dbReference type="SAM" id="MobiDB-lite"/>
    </source>
</evidence>
<comment type="caution">
    <text evidence="11">The sequence shown here is derived from an EMBL/GenBank/DDBJ whole genome shotgun (WGS) entry which is preliminary data.</text>
</comment>
<dbReference type="PROSITE" id="PS50835">
    <property type="entry name" value="IG_LIKE"/>
    <property type="match status" value="3"/>
</dbReference>